<dbReference type="GO" id="GO:0035241">
    <property type="term" value="F:protein-arginine omega-N monomethyltransferase activity"/>
    <property type="evidence" value="ECO:0007669"/>
    <property type="project" value="UniProtKB-ARBA"/>
</dbReference>
<proteinExistence type="predicted"/>
<dbReference type="GO" id="GO:0005634">
    <property type="term" value="C:nucleus"/>
    <property type="evidence" value="ECO:0007669"/>
    <property type="project" value="UniProtKB-SubCell"/>
</dbReference>
<evidence type="ECO:0000256" key="12">
    <source>
        <dbReference type="ARBA" id="ARBA00049086"/>
    </source>
</evidence>
<evidence type="ECO:0000313" key="16">
    <source>
        <dbReference type="Proteomes" id="UP000006727"/>
    </source>
</evidence>
<protein>
    <recommendedName>
        <fullName evidence="3">type I protein arginine methyltransferase</fullName>
        <ecNumber evidence="3">2.1.1.319</ecNumber>
    </recommendedName>
</protein>
<evidence type="ECO:0000256" key="9">
    <source>
        <dbReference type="ARBA" id="ARBA00023015"/>
    </source>
</evidence>
<keyword evidence="7 13" id="KW-0949">S-adenosyl-L-methionine</keyword>
<keyword evidence="5 13" id="KW-0489">Methyltransferase</keyword>
<dbReference type="SUPFAM" id="SSF53335">
    <property type="entry name" value="S-adenosyl-L-methionine-dependent methyltransferases"/>
    <property type="match status" value="1"/>
</dbReference>
<dbReference type="InterPro" id="IPR055135">
    <property type="entry name" value="PRMT_dom"/>
</dbReference>
<evidence type="ECO:0000313" key="15">
    <source>
        <dbReference type="EnsemblPlants" id="Pp3c11_14160V3.2"/>
    </source>
</evidence>
<comment type="subcellular location">
    <subcellularLocation>
        <location evidence="2">Cytoplasm</location>
    </subcellularLocation>
    <subcellularLocation>
        <location evidence="1">Nucleus</location>
    </subcellularLocation>
</comment>
<dbReference type="Pfam" id="PF06325">
    <property type="entry name" value="PrmA"/>
    <property type="match status" value="1"/>
</dbReference>
<evidence type="ECO:0000256" key="6">
    <source>
        <dbReference type="ARBA" id="ARBA00022679"/>
    </source>
</evidence>
<dbReference type="EMBL" id="ABEU02000011">
    <property type="status" value="NOT_ANNOTATED_CDS"/>
    <property type="molecule type" value="Genomic_DNA"/>
</dbReference>
<dbReference type="Gene3D" id="2.70.160.11">
    <property type="entry name" value="Hnrnp arginine n-methyltransferase1"/>
    <property type="match status" value="1"/>
</dbReference>
<evidence type="ECO:0000256" key="5">
    <source>
        <dbReference type="ARBA" id="ARBA00022603"/>
    </source>
</evidence>
<accession>A0A7I4A6K8</accession>
<dbReference type="PANTHER" id="PTHR11006">
    <property type="entry name" value="PROTEIN ARGININE N-METHYLTRANSFERASE"/>
    <property type="match status" value="1"/>
</dbReference>
<dbReference type="OrthoDB" id="7848332at2759"/>
<dbReference type="PROSITE" id="PS51678">
    <property type="entry name" value="SAM_MT_PRMT"/>
    <property type="match status" value="1"/>
</dbReference>
<dbReference type="GO" id="GO:0032259">
    <property type="term" value="P:methylation"/>
    <property type="evidence" value="ECO:0007669"/>
    <property type="project" value="UniProtKB-KW"/>
</dbReference>
<comment type="catalytic activity">
    <reaction evidence="12">
        <text>L-arginyl-[protein] + 2 S-adenosyl-L-methionine = N(omega),N(omega)-dimethyl-L-arginyl-[protein] + 2 S-adenosyl-L-homocysteine + 2 H(+)</text>
        <dbReference type="Rhea" id="RHEA:48096"/>
        <dbReference type="Rhea" id="RHEA-COMP:10532"/>
        <dbReference type="Rhea" id="RHEA-COMP:11991"/>
        <dbReference type="ChEBI" id="CHEBI:15378"/>
        <dbReference type="ChEBI" id="CHEBI:29965"/>
        <dbReference type="ChEBI" id="CHEBI:57856"/>
        <dbReference type="ChEBI" id="CHEBI:59789"/>
        <dbReference type="ChEBI" id="CHEBI:61897"/>
        <dbReference type="EC" id="2.1.1.319"/>
    </reaction>
</comment>
<dbReference type="SMR" id="A0A7I4A6K8"/>
<keyword evidence="10" id="KW-0804">Transcription</keyword>
<keyword evidence="9" id="KW-0805">Transcription regulation</keyword>
<dbReference type="Gramene" id="Pp3c11_14160V3.2">
    <property type="protein sequence ID" value="Pp3c11_14160V3.2"/>
    <property type="gene ID" value="Pp3c11_14160"/>
</dbReference>
<keyword evidence="4" id="KW-0963">Cytoplasm</keyword>
<dbReference type="FunFam" id="3.40.50.150:FF:000052">
    <property type="entry name" value="Probable histone-arginine methyltransferase CARM1"/>
    <property type="match status" value="1"/>
</dbReference>
<dbReference type="CDD" id="cd02440">
    <property type="entry name" value="AdoMet_MTases"/>
    <property type="match status" value="1"/>
</dbReference>
<gene>
    <name evidence="15" type="primary">LOC112288720</name>
</gene>
<dbReference type="GO" id="GO:0005737">
    <property type="term" value="C:cytoplasm"/>
    <property type="evidence" value="ECO:0007669"/>
    <property type="project" value="UniProtKB-SubCell"/>
</dbReference>
<name>A0A7I4A6K8_PHYPA</name>
<evidence type="ECO:0000259" key="14">
    <source>
        <dbReference type="Pfam" id="PF22528"/>
    </source>
</evidence>
<dbReference type="GO" id="GO:0070611">
    <property type="term" value="F:histone H3R2 methyltransferase activity"/>
    <property type="evidence" value="ECO:0000318"/>
    <property type="project" value="GO_Central"/>
</dbReference>
<dbReference type="Gene3D" id="3.40.50.150">
    <property type="entry name" value="Vaccinia Virus protein VP39"/>
    <property type="match status" value="1"/>
</dbReference>
<evidence type="ECO:0000256" key="13">
    <source>
        <dbReference type="PROSITE-ProRule" id="PRU01015"/>
    </source>
</evidence>
<keyword evidence="16" id="KW-1185">Reference proteome</keyword>
<keyword evidence="11" id="KW-0539">Nucleus</keyword>
<dbReference type="Proteomes" id="UP000006727">
    <property type="component" value="Chromosome 11"/>
</dbReference>
<dbReference type="GO" id="GO:0006355">
    <property type="term" value="P:regulation of DNA-templated transcription"/>
    <property type="evidence" value="ECO:0000318"/>
    <property type="project" value="GO_Central"/>
</dbReference>
<sequence>MEASSGSETDGDFNGMSIFPLIETVVDGGSEVLPAFGRPISVSAVFKSDRQGRFVEFFRIYRPTDKNEKLEPFKRCYLHLSQVVKIGPKLQMWVVEDSDANEGPSQSMSFGLQCCLQRASNAFYSAIQEFKNNGTKLETVASTDANTLAKNKFEEKIDPSSAKMYFHYYGQLLHQQNMLQDYVRTGTYYAAVIENHADFHGKVVVDVGAGSGILSLFAAQAGAKHVYAIEASAMADNARLLIAGSPSLSQRITVIHGKVEEVELPEKADILISDPMGTLLVNERMLESYIIARDRFLVPNGKMFPSRGRLHMAPFRDELLYGEIANKALFWQQKNYYGVDLTALRDKAFQGYFSQPVVDAFDPRLLIAQPVIHDIDFVTAKEEDFFEIDVPLQFKSSVSAGVHGLACWFDVLFDGSAVPRWLTTSPGSPTTHWYQIRCLISQPLCVLAGQPVTGRLHMIAHSSQSYTVHLTLSASSMTPDLNGVGGTQTSTVELDLKEPYYRMTQFPAYAWFQQEQTQQPVSSSLLLRYDSV</sequence>
<dbReference type="EC" id="2.1.1.319" evidence="3"/>
<dbReference type="AlphaFoldDB" id="A0A7I4A6K8"/>
<dbReference type="Gramene" id="Pp3c11_14160V3.3">
    <property type="protein sequence ID" value="Pp3c11_14160V3.3"/>
    <property type="gene ID" value="Pp3c11_14160"/>
</dbReference>
<organism evidence="15 16">
    <name type="scientific">Physcomitrium patens</name>
    <name type="common">Spreading-leaved earth moss</name>
    <name type="synonym">Physcomitrella patens</name>
    <dbReference type="NCBI Taxonomy" id="3218"/>
    <lineage>
        <taxon>Eukaryota</taxon>
        <taxon>Viridiplantae</taxon>
        <taxon>Streptophyta</taxon>
        <taxon>Embryophyta</taxon>
        <taxon>Bryophyta</taxon>
        <taxon>Bryophytina</taxon>
        <taxon>Bryopsida</taxon>
        <taxon>Funariidae</taxon>
        <taxon>Funariales</taxon>
        <taxon>Funariaceae</taxon>
        <taxon>Physcomitrium</taxon>
    </lineage>
</organism>
<evidence type="ECO:0000256" key="3">
    <source>
        <dbReference type="ARBA" id="ARBA00011925"/>
    </source>
</evidence>
<dbReference type="GO" id="GO:0006338">
    <property type="term" value="P:chromatin remodeling"/>
    <property type="evidence" value="ECO:0000318"/>
    <property type="project" value="GO_Central"/>
</dbReference>
<keyword evidence="6 13" id="KW-0808">Transferase</keyword>
<keyword evidence="8" id="KW-0156">Chromatin regulator</keyword>
<evidence type="ECO:0000256" key="4">
    <source>
        <dbReference type="ARBA" id="ARBA00022490"/>
    </source>
</evidence>
<dbReference type="Pfam" id="PF22528">
    <property type="entry name" value="PRMT_C"/>
    <property type="match status" value="1"/>
</dbReference>
<dbReference type="InterPro" id="IPR029063">
    <property type="entry name" value="SAM-dependent_MTases_sf"/>
</dbReference>
<dbReference type="EnsemblPlants" id="Pp3c11_14160V3.2">
    <property type="protein sequence ID" value="Pp3c11_14160V3.2"/>
    <property type="gene ID" value="Pp3c11_14160"/>
</dbReference>
<evidence type="ECO:0000256" key="11">
    <source>
        <dbReference type="ARBA" id="ARBA00023242"/>
    </source>
</evidence>
<dbReference type="GO" id="GO:0035242">
    <property type="term" value="F:protein-arginine omega-N asymmetric methyltransferase activity"/>
    <property type="evidence" value="ECO:0007669"/>
    <property type="project" value="UniProtKB-EC"/>
</dbReference>
<reference evidence="15" key="3">
    <citation type="submission" date="2020-12" db="UniProtKB">
        <authorList>
            <consortium name="EnsemblPlants"/>
        </authorList>
    </citation>
    <scope>IDENTIFICATION</scope>
</reference>
<dbReference type="FunCoup" id="A0A7I4A6K8">
    <property type="interactions" value="4209"/>
</dbReference>
<evidence type="ECO:0000256" key="10">
    <source>
        <dbReference type="ARBA" id="ARBA00023163"/>
    </source>
</evidence>
<evidence type="ECO:0000256" key="1">
    <source>
        <dbReference type="ARBA" id="ARBA00004123"/>
    </source>
</evidence>
<evidence type="ECO:0000256" key="2">
    <source>
        <dbReference type="ARBA" id="ARBA00004496"/>
    </source>
</evidence>
<evidence type="ECO:0000256" key="8">
    <source>
        <dbReference type="ARBA" id="ARBA00022853"/>
    </source>
</evidence>
<dbReference type="InterPro" id="IPR025799">
    <property type="entry name" value="Arg_MeTrfase"/>
</dbReference>
<reference evidence="15 16" key="2">
    <citation type="journal article" date="2018" name="Plant J.">
        <title>The Physcomitrella patens chromosome-scale assembly reveals moss genome structure and evolution.</title>
        <authorList>
            <person name="Lang D."/>
            <person name="Ullrich K.K."/>
            <person name="Murat F."/>
            <person name="Fuchs J."/>
            <person name="Jenkins J."/>
            <person name="Haas F.B."/>
            <person name="Piednoel M."/>
            <person name="Gundlach H."/>
            <person name="Van Bel M."/>
            <person name="Meyberg R."/>
            <person name="Vives C."/>
            <person name="Morata J."/>
            <person name="Symeonidi A."/>
            <person name="Hiss M."/>
            <person name="Muchero W."/>
            <person name="Kamisugi Y."/>
            <person name="Saleh O."/>
            <person name="Blanc G."/>
            <person name="Decker E.L."/>
            <person name="van Gessel N."/>
            <person name="Grimwood J."/>
            <person name="Hayes R.D."/>
            <person name="Graham S.W."/>
            <person name="Gunter L.E."/>
            <person name="McDaniel S.F."/>
            <person name="Hoernstein S.N.W."/>
            <person name="Larsson A."/>
            <person name="Li F.W."/>
            <person name="Perroud P.F."/>
            <person name="Phillips J."/>
            <person name="Ranjan P."/>
            <person name="Rokshar D.S."/>
            <person name="Rothfels C.J."/>
            <person name="Schneider L."/>
            <person name="Shu S."/>
            <person name="Stevenson D.W."/>
            <person name="Thummler F."/>
            <person name="Tillich M."/>
            <person name="Villarreal Aguilar J.C."/>
            <person name="Widiez T."/>
            <person name="Wong G.K."/>
            <person name="Wymore A."/>
            <person name="Zhang Y."/>
            <person name="Zimmer A.D."/>
            <person name="Quatrano R.S."/>
            <person name="Mayer K.F.X."/>
            <person name="Goodstein D."/>
            <person name="Casacuberta J.M."/>
            <person name="Vandepoele K."/>
            <person name="Reski R."/>
            <person name="Cuming A.C."/>
            <person name="Tuskan G.A."/>
            <person name="Maumus F."/>
            <person name="Salse J."/>
            <person name="Schmutz J."/>
            <person name="Rensing S.A."/>
        </authorList>
    </citation>
    <scope>NUCLEOTIDE SEQUENCE [LARGE SCALE GENOMIC DNA]</scope>
    <source>
        <strain evidence="15 16">cv. Gransden 2004</strain>
    </source>
</reference>
<dbReference type="EnsemblPlants" id="Pp3c11_14160V3.3">
    <property type="protein sequence ID" value="Pp3c11_14160V3.3"/>
    <property type="gene ID" value="Pp3c11_14160"/>
</dbReference>
<reference evidence="15 16" key="1">
    <citation type="journal article" date="2008" name="Science">
        <title>The Physcomitrella genome reveals evolutionary insights into the conquest of land by plants.</title>
        <authorList>
            <person name="Rensing S."/>
            <person name="Lang D."/>
            <person name="Zimmer A."/>
            <person name="Terry A."/>
            <person name="Salamov A."/>
            <person name="Shapiro H."/>
            <person name="Nishiyama T."/>
            <person name="Perroud P.-F."/>
            <person name="Lindquist E."/>
            <person name="Kamisugi Y."/>
            <person name="Tanahashi T."/>
            <person name="Sakakibara K."/>
            <person name="Fujita T."/>
            <person name="Oishi K."/>
            <person name="Shin-I T."/>
            <person name="Kuroki Y."/>
            <person name="Toyoda A."/>
            <person name="Suzuki Y."/>
            <person name="Hashimoto A."/>
            <person name="Yamaguchi K."/>
            <person name="Sugano A."/>
            <person name="Kohara Y."/>
            <person name="Fujiyama A."/>
            <person name="Anterola A."/>
            <person name="Aoki S."/>
            <person name="Ashton N."/>
            <person name="Barbazuk W.B."/>
            <person name="Barker E."/>
            <person name="Bennetzen J."/>
            <person name="Bezanilla M."/>
            <person name="Blankenship R."/>
            <person name="Cho S.H."/>
            <person name="Dutcher S."/>
            <person name="Estelle M."/>
            <person name="Fawcett J.A."/>
            <person name="Gundlach H."/>
            <person name="Hanada K."/>
            <person name="Heyl A."/>
            <person name="Hicks K.A."/>
            <person name="Hugh J."/>
            <person name="Lohr M."/>
            <person name="Mayer K."/>
            <person name="Melkozernov A."/>
            <person name="Murata T."/>
            <person name="Nelson D."/>
            <person name="Pils B."/>
            <person name="Prigge M."/>
            <person name="Reiss B."/>
            <person name="Renner T."/>
            <person name="Rombauts S."/>
            <person name="Rushton P."/>
            <person name="Sanderfoot A."/>
            <person name="Schween G."/>
            <person name="Shiu S.-H."/>
            <person name="Stueber K."/>
            <person name="Theodoulou F.L."/>
            <person name="Tu H."/>
            <person name="Van de Peer Y."/>
            <person name="Verrier P.J."/>
            <person name="Waters E."/>
            <person name="Wood A."/>
            <person name="Yang L."/>
            <person name="Cove D."/>
            <person name="Cuming A."/>
            <person name="Hasebe M."/>
            <person name="Lucas S."/>
            <person name="Mishler D.B."/>
            <person name="Reski R."/>
            <person name="Grigoriev I."/>
            <person name="Quatrano R.S."/>
            <person name="Boore J.L."/>
        </authorList>
    </citation>
    <scope>NUCLEOTIDE SEQUENCE [LARGE SCALE GENOMIC DNA]</scope>
    <source>
        <strain evidence="15 16">cv. Gransden 2004</strain>
    </source>
</reference>
<evidence type="ECO:0000256" key="7">
    <source>
        <dbReference type="ARBA" id="ARBA00022691"/>
    </source>
</evidence>
<feature type="domain" description="Protein arginine N-methyltransferase" evidence="14">
    <location>
        <begin position="308"/>
        <end position="465"/>
    </location>
</feature>
<dbReference type="PANTHER" id="PTHR11006:SF10">
    <property type="entry name" value="HISTONE-ARGININE METHYLTRANSFERASE CARMER-RELATED"/>
    <property type="match status" value="1"/>
</dbReference>